<evidence type="ECO:0000256" key="2">
    <source>
        <dbReference type="ARBA" id="ARBA00022679"/>
    </source>
</evidence>
<keyword evidence="5" id="KW-1185">Reference proteome</keyword>
<sequence>MHTCSGHSMQYRCNTVAVARSLSPDIQVFFSDARHSRWPEDSYYKTLSEHEKNRMAALATTQLKEQYLFAHGVKRLILGRKTHCAPERLGFGFSRFGKPFLAHPATSLQFNMSHSGPFCMLGISAESQIGVDIEIHSHSISYHTIIENYFSPTEIAIWKKTNPANSKKAFYRLWTLKEAVFKCIGSGLLIPLNGITITLTGGHSAIAHADNGLPLPFTLLHGHIHNTASWAVAVRNTSKEPHHVPIH</sequence>
<dbReference type="GO" id="GO:0008897">
    <property type="term" value="F:holo-[acyl-carrier-protein] synthase activity"/>
    <property type="evidence" value="ECO:0007669"/>
    <property type="project" value="InterPro"/>
</dbReference>
<dbReference type="GO" id="GO:0000287">
    <property type="term" value="F:magnesium ion binding"/>
    <property type="evidence" value="ECO:0007669"/>
    <property type="project" value="InterPro"/>
</dbReference>
<evidence type="ECO:0000259" key="3">
    <source>
        <dbReference type="Pfam" id="PF01648"/>
    </source>
</evidence>
<proteinExistence type="inferred from homology"/>
<evidence type="ECO:0000313" key="5">
    <source>
        <dbReference type="Proteomes" id="UP000002710"/>
    </source>
</evidence>
<gene>
    <name evidence="4" type="ordered locus">Dde_1604</name>
</gene>
<keyword evidence="2 4" id="KW-0808">Transferase</keyword>
<dbReference type="HOGENOM" id="CLU_057011_2_3_7"/>
<dbReference type="Pfam" id="PF01648">
    <property type="entry name" value="ACPS"/>
    <property type="match status" value="1"/>
</dbReference>
<evidence type="ECO:0000256" key="1">
    <source>
        <dbReference type="ARBA" id="ARBA00010990"/>
    </source>
</evidence>
<dbReference type="PANTHER" id="PTHR12215">
    <property type="entry name" value="PHOSPHOPANTETHEINE TRANSFERASE"/>
    <property type="match status" value="1"/>
</dbReference>
<accession>Q311J5</accession>
<dbReference type="Proteomes" id="UP000002710">
    <property type="component" value="Chromosome"/>
</dbReference>
<dbReference type="InterPro" id="IPR050559">
    <property type="entry name" value="P-Pant_transferase_sf"/>
</dbReference>
<reference evidence="4 5" key="1">
    <citation type="journal article" date="2011" name="J. Bacteriol.">
        <title>Complete genome sequence and updated annotation of Desulfovibrio alaskensis G20.</title>
        <authorList>
            <person name="Hauser L.J."/>
            <person name="Land M.L."/>
            <person name="Brown S.D."/>
            <person name="Larimer F."/>
            <person name="Keller K.L."/>
            <person name="Rapp-Giles B.J."/>
            <person name="Price M.N."/>
            <person name="Lin M."/>
            <person name="Bruce D.C."/>
            <person name="Detter J.C."/>
            <person name="Tapia R."/>
            <person name="Han C.S."/>
            <person name="Goodwin L.A."/>
            <person name="Cheng J.F."/>
            <person name="Pitluck S."/>
            <person name="Copeland A."/>
            <person name="Lucas S."/>
            <person name="Nolan M."/>
            <person name="Lapidus A.L."/>
            <person name="Palumbo A.V."/>
            <person name="Wall J.D."/>
        </authorList>
    </citation>
    <scope>NUCLEOTIDE SEQUENCE [LARGE SCALE GENOMIC DNA]</scope>
    <source>
        <strain evidence="5">ATCC BAA 1058 / DSM 17464 / G20</strain>
    </source>
</reference>
<feature type="domain" description="4'-phosphopantetheinyl transferase" evidence="3">
    <location>
        <begin position="128"/>
        <end position="233"/>
    </location>
</feature>
<dbReference type="STRING" id="207559.Dde_1604"/>
<dbReference type="Gene3D" id="3.90.470.20">
    <property type="entry name" value="4'-phosphopantetheinyl transferase domain"/>
    <property type="match status" value="2"/>
</dbReference>
<protein>
    <submittedName>
        <fullName evidence="4">4'-phosphopantetheinyl transferase</fullName>
    </submittedName>
</protein>
<dbReference type="InterPro" id="IPR037143">
    <property type="entry name" value="4-PPantetheinyl_Trfase_dom_sf"/>
</dbReference>
<dbReference type="InterPro" id="IPR008278">
    <property type="entry name" value="4-PPantetheinyl_Trfase_dom"/>
</dbReference>
<organism evidence="4 5">
    <name type="scientific">Oleidesulfovibrio alaskensis (strain ATCC BAA-1058 / DSM 17464 / G20)</name>
    <name type="common">Desulfovibrio alaskensis</name>
    <dbReference type="NCBI Taxonomy" id="207559"/>
    <lineage>
        <taxon>Bacteria</taxon>
        <taxon>Pseudomonadati</taxon>
        <taxon>Thermodesulfobacteriota</taxon>
        <taxon>Desulfovibrionia</taxon>
        <taxon>Desulfovibrionales</taxon>
        <taxon>Desulfovibrionaceae</taxon>
        <taxon>Oleidesulfovibrio</taxon>
    </lineage>
</organism>
<comment type="similarity">
    <text evidence="1">Belongs to the P-Pant transferase superfamily. Gsp/Sfp/HetI/AcpT family.</text>
</comment>
<dbReference type="PANTHER" id="PTHR12215:SF10">
    <property type="entry name" value="L-AMINOADIPATE-SEMIALDEHYDE DEHYDROGENASE-PHOSPHOPANTETHEINYL TRANSFERASE"/>
    <property type="match status" value="1"/>
</dbReference>
<dbReference type="SUPFAM" id="SSF56214">
    <property type="entry name" value="4'-phosphopantetheinyl transferase"/>
    <property type="match status" value="2"/>
</dbReference>
<dbReference type="eggNOG" id="COG2091">
    <property type="taxonomic scope" value="Bacteria"/>
</dbReference>
<dbReference type="GO" id="GO:0005829">
    <property type="term" value="C:cytosol"/>
    <property type="evidence" value="ECO:0007669"/>
    <property type="project" value="TreeGrafter"/>
</dbReference>
<dbReference type="AlphaFoldDB" id="Q311J5"/>
<dbReference type="GO" id="GO:0019878">
    <property type="term" value="P:lysine biosynthetic process via aminoadipic acid"/>
    <property type="evidence" value="ECO:0007669"/>
    <property type="project" value="TreeGrafter"/>
</dbReference>
<dbReference type="EMBL" id="CP000112">
    <property type="protein sequence ID" value="ABB38401.1"/>
    <property type="molecule type" value="Genomic_DNA"/>
</dbReference>
<dbReference type="KEGG" id="dde:Dde_1604"/>
<name>Q311J5_OLEA2</name>
<evidence type="ECO:0000313" key="4">
    <source>
        <dbReference type="EMBL" id="ABB38401.1"/>
    </source>
</evidence>